<name>A0ABS6W5U6_9BIFI</name>
<dbReference type="EMBL" id="JAHBBD010000001">
    <property type="protein sequence ID" value="MBW3081859.1"/>
    <property type="molecule type" value="Genomic_DNA"/>
</dbReference>
<feature type="transmembrane region" description="Helical" evidence="1">
    <location>
        <begin position="6"/>
        <end position="29"/>
    </location>
</feature>
<keyword evidence="1" id="KW-0812">Transmembrane</keyword>
<keyword evidence="1" id="KW-1133">Transmembrane helix</keyword>
<reference evidence="2 3" key="1">
    <citation type="submission" date="2021-05" db="EMBL/GenBank/DDBJ databases">
        <title>Phylogenetic classification of ten novel species belonging to the genus Bifidobacterium comprising B. colchicus sp. nov., B. abeli sp. nov., B. bicoloris sp. nov., B. guerezis sp. nov., B. rosaliae sp. nov., B. santillanensis sp. nov., B. argentati sp. nov., B. amazzoni sp. nov., B. pluviali sp. nov., and B. pinnaculum sp. nov.</title>
        <authorList>
            <person name="Lugli G.A."/>
            <person name="Ruiz Garcia L."/>
            <person name="Margolles A."/>
            <person name="Ventura M."/>
        </authorList>
    </citation>
    <scope>NUCLEOTIDE SEQUENCE [LARGE SCALE GENOMIC DNA]</scope>
    <source>
        <strain evidence="2 3">6T3</strain>
    </source>
</reference>
<sequence>MGVVPSLVVAVLVVGAACFAYRMLAYLVVSERSVVFGRGLKRRVLALSGRQRRMAALWMALGVLACLVVLVVFALVLASGGYPV</sequence>
<keyword evidence="3" id="KW-1185">Reference proteome</keyword>
<proteinExistence type="predicted"/>
<accession>A0ABS6W5U6</accession>
<evidence type="ECO:0008006" key="4">
    <source>
        <dbReference type="Google" id="ProtNLM"/>
    </source>
</evidence>
<protein>
    <recommendedName>
        <fullName evidence="4">ABC transporter permease</fullName>
    </recommendedName>
</protein>
<evidence type="ECO:0000313" key="2">
    <source>
        <dbReference type="EMBL" id="MBW3081859.1"/>
    </source>
</evidence>
<gene>
    <name evidence="2" type="ORF">KIH73_00420</name>
</gene>
<comment type="caution">
    <text evidence="2">The sequence shown here is derived from an EMBL/GenBank/DDBJ whole genome shotgun (WGS) entry which is preliminary data.</text>
</comment>
<feature type="transmembrane region" description="Helical" evidence="1">
    <location>
        <begin position="55"/>
        <end position="78"/>
    </location>
</feature>
<keyword evidence="1" id="KW-0472">Membrane</keyword>
<organism evidence="2 3">
    <name type="scientific">Bifidobacterium phasiani</name>
    <dbReference type="NCBI Taxonomy" id="2834431"/>
    <lineage>
        <taxon>Bacteria</taxon>
        <taxon>Bacillati</taxon>
        <taxon>Actinomycetota</taxon>
        <taxon>Actinomycetes</taxon>
        <taxon>Bifidobacteriales</taxon>
        <taxon>Bifidobacteriaceae</taxon>
        <taxon>Bifidobacterium</taxon>
    </lineage>
</organism>
<evidence type="ECO:0000256" key="1">
    <source>
        <dbReference type="SAM" id="Phobius"/>
    </source>
</evidence>
<evidence type="ECO:0000313" key="3">
    <source>
        <dbReference type="Proteomes" id="UP000812844"/>
    </source>
</evidence>
<dbReference type="RefSeq" id="WP_219079547.1">
    <property type="nucleotide sequence ID" value="NZ_JAHBBD010000001.1"/>
</dbReference>
<dbReference type="Proteomes" id="UP000812844">
    <property type="component" value="Unassembled WGS sequence"/>
</dbReference>